<dbReference type="SMART" id="SM00271">
    <property type="entry name" value="DnaJ"/>
    <property type="match status" value="1"/>
</dbReference>
<evidence type="ECO:0000256" key="1">
    <source>
        <dbReference type="ARBA" id="ARBA00022705"/>
    </source>
</evidence>
<dbReference type="PROSITE" id="PS50076">
    <property type="entry name" value="DNAJ_2"/>
    <property type="match status" value="1"/>
</dbReference>
<evidence type="ECO:0000313" key="7">
    <source>
        <dbReference type="Proteomes" id="UP000252585"/>
    </source>
</evidence>
<dbReference type="AlphaFoldDB" id="A0A368X863"/>
<organism evidence="6 7">
    <name type="scientific">Saliterribacillus persicus</name>
    <dbReference type="NCBI Taxonomy" id="930114"/>
    <lineage>
        <taxon>Bacteria</taxon>
        <taxon>Bacillati</taxon>
        <taxon>Bacillota</taxon>
        <taxon>Bacilli</taxon>
        <taxon>Bacillales</taxon>
        <taxon>Bacillaceae</taxon>
        <taxon>Saliterribacillus</taxon>
    </lineage>
</organism>
<sequence length="379" mass="44754">MDNFIDYYKILGVSRNATKLEIKKSYRKLVKIHHPDIGGTNEKFIPIQNAYDLLYSDSRRDNYNKIYDFVYNQNERTNNSNEDQSHNRQSNENSYTSKKSKEDSRNYNNNKSQDRSNKSENEELFKRKSSYGSSNRWRIIAVFSSVLCVILIIILSTQLSFLNDQKSLVHDEALSTENSLVNEDINIKEEIYTHLEESVILEEAFAEQQEPLILLEEEEARLYEEIINSSINELDAAIEKAKEAIMLTDERESMVKIETQSIDAAKLEFDKIEPLIQDIENVAARRKAEDMYNVMQERYDAYYMLNEVYHESILQDRKLYELLLKEDLTEQELTNQVDNVNSQYDTVTDFNRLFNEKTDNYNYLKSQFYELTSLPRSEY</sequence>
<dbReference type="SUPFAM" id="SSF46565">
    <property type="entry name" value="Chaperone J-domain"/>
    <property type="match status" value="1"/>
</dbReference>
<dbReference type="Gene3D" id="1.10.287.110">
    <property type="entry name" value="DnaJ domain"/>
    <property type="match status" value="1"/>
</dbReference>
<dbReference type="InterPro" id="IPR036869">
    <property type="entry name" value="J_dom_sf"/>
</dbReference>
<evidence type="ECO:0000256" key="4">
    <source>
        <dbReference type="SAM" id="Phobius"/>
    </source>
</evidence>
<keyword evidence="4" id="KW-0812">Transmembrane</keyword>
<evidence type="ECO:0000256" key="3">
    <source>
        <dbReference type="SAM" id="MobiDB-lite"/>
    </source>
</evidence>
<dbReference type="PANTHER" id="PTHR24074">
    <property type="entry name" value="CO-CHAPERONE PROTEIN DJLA"/>
    <property type="match status" value="1"/>
</dbReference>
<dbReference type="InterPro" id="IPR036785">
    <property type="entry name" value="YkyA-like_sf"/>
</dbReference>
<dbReference type="CDD" id="cd06257">
    <property type="entry name" value="DnaJ"/>
    <property type="match status" value="1"/>
</dbReference>
<keyword evidence="4" id="KW-0472">Membrane</keyword>
<feature type="compositionally biased region" description="Basic and acidic residues" evidence="3">
    <location>
        <begin position="112"/>
        <end position="122"/>
    </location>
</feature>
<evidence type="ECO:0000259" key="5">
    <source>
        <dbReference type="PROSITE" id="PS50076"/>
    </source>
</evidence>
<keyword evidence="4" id="KW-1133">Transmembrane helix</keyword>
<accession>A0A368X863</accession>
<evidence type="ECO:0000313" key="6">
    <source>
        <dbReference type="EMBL" id="RCW63386.1"/>
    </source>
</evidence>
<protein>
    <submittedName>
        <fullName evidence="6">DnaJ-like protein</fullName>
    </submittedName>
</protein>
<keyword evidence="1" id="KW-0235">DNA replication</keyword>
<dbReference type="Pfam" id="PF10368">
    <property type="entry name" value="YkyA"/>
    <property type="match status" value="1"/>
</dbReference>
<feature type="compositionally biased region" description="Polar residues" evidence="3">
    <location>
        <begin position="76"/>
        <end position="97"/>
    </location>
</feature>
<evidence type="ECO:0000256" key="2">
    <source>
        <dbReference type="ARBA" id="ARBA00023016"/>
    </source>
</evidence>
<feature type="transmembrane region" description="Helical" evidence="4">
    <location>
        <begin position="137"/>
        <end position="156"/>
    </location>
</feature>
<dbReference type="InterPro" id="IPR019454">
    <property type="entry name" value="Lipoprot_YkyA-like"/>
</dbReference>
<dbReference type="SUPFAM" id="SSF140423">
    <property type="entry name" value="MW0975(SA0943)-like"/>
    <property type="match status" value="1"/>
</dbReference>
<proteinExistence type="predicted"/>
<dbReference type="OrthoDB" id="2576511at2"/>
<dbReference type="InterPro" id="IPR050817">
    <property type="entry name" value="DjlA_DnaK_co-chaperone"/>
</dbReference>
<comment type="caution">
    <text evidence="6">The sequence shown here is derived from an EMBL/GenBank/DDBJ whole genome shotgun (WGS) entry which is preliminary data.</text>
</comment>
<reference evidence="6 7" key="1">
    <citation type="submission" date="2018-07" db="EMBL/GenBank/DDBJ databases">
        <title>Genomic Encyclopedia of Type Strains, Phase IV (KMG-IV): sequencing the most valuable type-strain genomes for metagenomic binning, comparative biology and taxonomic classification.</title>
        <authorList>
            <person name="Goeker M."/>
        </authorList>
    </citation>
    <scope>NUCLEOTIDE SEQUENCE [LARGE SCALE GENOMIC DNA]</scope>
    <source>
        <strain evidence="6 7">DSM 27696</strain>
    </source>
</reference>
<dbReference type="RefSeq" id="WP_114354278.1">
    <property type="nucleotide sequence ID" value="NZ_QPJJ01000018.1"/>
</dbReference>
<dbReference type="PRINTS" id="PR00625">
    <property type="entry name" value="JDOMAIN"/>
</dbReference>
<gene>
    <name evidence="6" type="ORF">DFR57_11853</name>
</gene>
<dbReference type="Gene3D" id="1.20.120.570">
    <property type="entry name" value="YkyA-like"/>
    <property type="match status" value="1"/>
</dbReference>
<keyword evidence="2" id="KW-0346">Stress response</keyword>
<dbReference type="EMBL" id="QPJJ01000018">
    <property type="protein sequence ID" value="RCW63386.1"/>
    <property type="molecule type" value="Genomic_DNA"/>
</dbReference>
<keyword evidence="7" id="KW-1185">Reference proteome</keyword>
<dbReference type="GO" id="GO:0006260">
    <property type="term" value="P:DNA replication"/>
    <property type="evidence" value="ECO:0007669"/>
    <property type="project" value="UniProtKB-KW"/>
</dbReference>
<name>A0A368X863_9BACI</name>
<dbReference type="Proteomes" id="UP000252585">
    <property type="component" value="Unassembled WGS sequence"/>
</dbReference>
<feature type="domain" description="J" evidence="5">
    <location>
        <begin position="6"/>
        <end position="67"/>
    </location>
</feature>
<feature type="region of interest" description="Disordered" evidence="3">
    <location>
        <begin position="76"/>
        <end position="122"/>
    </location>
</feature>
<dbReference type="InterPro" id="IPR001623">
    <property type="entry name" value="DnaJ_domain"/>
</dbReference>
<dbReference type="Pfam" id="PF00226">
    <property type="entry name" value="DnaJ"/>
    <property type="match status" value="1"/>
</dbReference>